<proteinExistence type="predicted"/>
<keyword evidence="2" id="KW-1185">Reference proteome</keyword>
<dbReference type="AlphaFoldDB" id="A0A225D6K1"/>
<evidence type="ECO:0000313" key="2">
    <source>
        <dbReference type="Proteomes" id="UP000214646"/>
    </source>
</evidence>
<evidence type="ECO:0000313" key="1">
    <source>
        <dbReference type="EMBL" id="OWK35274.1"/>
    </source>
</evidence>
<comment type="caution">
    <text evidence="1">The sequence shown here is derived from an EMBL/GenBank/DDBJ whole genome shotgun (WGS) entry which is preliminary data.</text>
</comment>
<organism evidence="1 2">
    <name type="scientific">Fimbriiglobus ruber</name>
    <dbReference type="NCBI Taxonomy" id="1908690"/>
    <lineage>
        <taxon>Bacteria</taxon>
        <taxon>Pseudomonadati</taxon>
        <taxon>Planctomycetota</taxon>
        <taxon>Planctomycetia</taxon>
        <taxon>Gemmatales</taxon>
        <taxon>Gemmataceae</taxon>
        <taxon>Fimbriiglobus</taxon>
    </lineage>
</organism>
<dbReference type="EMBL" id="NIDE01000018">
    <property type="protein sequence ID" value="OWK35274.1"/>
    <property type="molecule type" value="Genomic_DNA"/>
</dbReference>
<reference evidence="2" key="1">
    <citation type="submission" date="2017-06" db="EMBL/GenBank/DDBJ databases">
        <title>Genome analysis of Fimbriiglobus ruber SP5, the first member of the order Planctomycetales with confirmed chitinolytic capability.</title>
        <authorList>
            <person name="Ravin N.V."/>
            <person name="Rakitin A.L."/>
            <person name="Ivanova A.A."/>
            <person name="Beletsky A.V."/>
            <person name="Kulichevskaya I.S."/>
            <person name="Mardanov A.V."/>
            <person name="Dedysh S.N."/>
        </authorList>
    </citation>
    <scope>NUCLEOTIDE SEQUENCE [LARGE SCALE GENOMIC DNA]</scope>
    <source>
        <strain evidence="2">SP5</strain>
    </source>
</reference>
<name>A0A225D6K1_9BACT</name>
<dbReference type="RefSeq" id="WP_088259881.1">
    <property type="nucleotide sequence ID" value="NZ_NIDE01000018.1"/>
</dbReference>
<protein>
    <submittedName>
        <fullName evidence="1">Uncharacterized protein</fullName>
    </submittedName>
</protein>
<gene>
    <name evidence="1" type="ORF">FRUB_09435</name>
</gene>
<accession>A0A225D6K1</accession>
<sequence>MSTTFTPVFESKVPPYGTLGSDHPDLNRAQQRLDRLAVAGGLTPLSAFESYAPDEVEEFVDAPPGGHPPAQWFPPAVGLAAVEALRAHLTANPNTISQQAGVLEDLAEVADELRAAEQVGVRFRFAVIM</sequence>
<dbReference type="OrthoDB" id="285477at2"/>
<dbReference type="Proteomes" id="UP000214646">
    <property type="component" value="Unassembled WGS sequence"/>
</dbReference>